<dbReference type="Gene3D" id="3.40.50.10540">
    <property type="entry name" value="Crotonobetainyl-coa:carnitine coa-transferase, domain 1"/>
    <property type="match status" value="1"/>
</dbReference>
<dbReference type="Proteomes" id="UP001215503">
    <property type="component" value="Unassembled WGS sequence"/>
</dbReference>
<gene>
    <name evidence="2" type="ORF">P2G67_15255</name>
</gene>
<dbReference type="RefSeq" id="WP_275824122.1">
    <property type="nucleotide sequence ID" value="NZ_JARHUD010000012.1"/>
</dbReference>
<accession>A0ABT5YQT3</accession>
<comment type="caution">
    <text evidence="2">The sequence shown here is derived from an EMBL/GenBank/DDBJ whole genome shotgun (WGS) entry which is preliminary data.</text>
</comment>
<evidence type="ECO:0000256" key="1">
    <source>
        <dbReference type="ARBA" id="ARBA00022679"/>
    </source>
</evidence>
<dbReference type="GO" id="GO:0016740">
    <property type="term" value="F:transferase activity"/>
    <property type="evidence" value="ECO:0007669"/>
    <property type="project" value="UniProtKB-KW"/>
</dbReference>
<dbReference type="PANTHER" id="PTHR48207">
    <property type="entry name" value="SUCCINATE--HYDROXYMETHYLGLUTARATE COA-TRANSFERASE"/>
    <property type="match status" value="1"/>
</dbReference>
<dbReference type="Pfam" id="PF02515">
    <property type="entry name" value="CoA_transf_3"/>
    <property type="match status" value="1"/>
</dbReference>
<evidence type="ECO:0000313" key="3">
    <source>
        <dbReference type="Proteomes" id="UP001215503"/>
    </source>
</evidence>
<name>A0ABT5YQT3_9PROT</name>
<sequence>MVAEVRSLSDEEGAQQTAGTLTGVKVLDLSSYLAGPYGCTLLADFGADVIKIESPQGDMMRNYPSTLEGESRAFLGTNRNKRGIVLDLKNPDGLEAFYKMVSCTDIVVHNFRPSVPPRLGIEYDKLKTIKDDIIYCSVTGFGETGPMKNNGGFDQVLQSMTGICTFQPDLDGSPQLVLGSIVDYYTSALLAYSVTSALYHRERTGQGQYVSCSLLRTALTMQAGRFVWAQGEGREVHRDLRSGRVTGIHPTKEGRLYISAHSTHFWTALCELLGLDELGADARYDTMKKRAVLADELLPALHEALKAHTAEEWEKIFSGRVPCSVVRPIEDMFDHPQVLAENLVTTLENKDVGAYRTMTKPVKFDRAPGPAPFGAPAVGQHSDEILSEHGFSKVAISQLRAKGAVL</sequence>
<organism evidence="2 3">
    <name type="scientific">Aquibaculum arenosum</name>
    <dbReference type="NCBI Taxonomy" id="3032591"/>
    <lineage>
        <taxon>Bacteria</taxon>
        <taxon>Pseudomonadati</taxon>
        <taxon>Pseudomonadota</taxon>
        <taxon>Alphaproteobacteria</taxon>
        <taxon>Rhodospirillales</taxon>
        <taxon>Rhodovibrionaceae</taxon>
        <taxon>Aquibaculum</taxon>
    </lineage>
</organism>
<dbReference type="InterPro" id="IPR044855">
    <property type="entry name" value="CoA-Trfase_III_dom3_sf"/>
</dbReference>
<reference evidence="2 3" key="1">
    <citation type="submission" date="2023-03" db="EMBL/GenBank/DDBJ databases">
        <title>Fodinicurvata sp. CAU 1616 isolated from sea sendiment.</title>
        <authorList>
            <person name="Kim W."/>
        </authorList>
    </citation>
    <scope>NUCLEOTIDE SEQUENCE [LARGE SCALE GENOMIC DNA]</scope>
    <source>
        <strain evidence="2 3">CAU 1616</strain>
    </source>
</reference>
<dbReference type="InterPro" id="IPR023606">
    <property type="entry name" value="CoA-Trfase_III_dom_1_sf"/>
</dbReference>
<protein>
    <submittedName>
        <fullName evidence="2">CoA transferase</fullName>
    </submittedName>
</protein>
<dbReference type="Gene3D" id="3.30.1540.10">
    <property type="entry name" value="formyl-coa transferase, domain 3"/>
    <property type="match status" value="1"/>
</dbReference>
<evidence type="ECO:0000313" key="2">
    <source>
        <dbReference type="EMBL" id="MDF2097337.1"/>
    </source>
</evidence>
<dbReference type="InterPro" id="IPR050483">
    <property type="entry name" value="CoA-transferase_III_domain"/>
</dbReference>
<keyword evidence="1 2" id="KW-0808">Transferase</keyword>
<dbReference type="SUPFAM" id="SSF89796">
    <property type="entry name" value="CoA-transferase family III (CaiB/BaiF)"/>
    <property type="match status" value="1"/>
</dbReference>
<keyword evidence="3" id="KW-1185">Reference proteome</keyword>
<dbReference type="InterPro" id="IPR003673">
    <property type="entry name" value="CoA-Trfase_fam_III"/>
</dbReference>
<dbReference type="EMBL" id="JARHUD010000012">
    <property type="protein sequence ID" value="MDF2097337.1"/>
    <property type="molecule type" value="Genomic_DNA"/>
</dbReference>
<proteinExistence type="predicted"/>
<dbReference type="PANTHER" id="PTHR48207:SF3">
    <property type="entry name" value="SUCCINATE--HYDROXYMETHYLGLUTARATE COA-TRANSFERASE"/>
    <property type="match status" value="1"/>
</dbReference>